<gene>
    <name evidence="11" type="primary">CET1</name>
    <name evidence="11" type="ORF">EHS24_000724</name>
</gene>
<evidence type="ECO:0000313" key="12">
    <source>
        <dbReference type="Proteomes" id="UP000279236"/>
    </source>
</evidence>
<keyword evidence="6 8" id="KW-0539">Nucleus</keyword>
<comment type="cofactor">
    <cofactor evidence="1 8">
        <name>Mg(2+)</name>
        <dbReference type="ChEBI" id="CHEBI:18420"/>
    </cofactor>
</comment>
<dbReference type="GeneID" id="39585267"/>
<dbReference type="Pfam" id="PF02940">
    <property type="entry name" value="mRNA_triPase"/>
    <property type="match status" value="1"/>
</dbReference>
<dbReference type="EMBL" id="RSCE01000001">
    <property type="protein sequence ID" value="RSH88194.1"/>
    <property type="molecule type" value="Genomic_DNA"/>
</dbReference>
<dbReference type="PANTHER" id="PTHR28118">
    <property type="entry name" value="POLYNUCLEOTIDE 5'-TRIPHOSPHATASE-RELATED"/>
    <property type="match status" value="1"/>
</dbReference>
<evidence type="ECO:0000256" key="6">
    <source>
        <dbReference type="ARBA" id="ARBA00023242"/>
    </source>
</evidence>
<keyword evidence="4 8" id="KW-0507">mRNA processing</keyword>
<comment type="function">
    <text evidence="8">First step of mRNA capping. Converts the 5'-triphosphate end of a nascent mRNA chain into a diphosphate end.</text>
</comment>
<organism evidence="11 12">
    <name type="scientific">Apiotrichum porosum</name>
    <dbReference type="NCBI Taxonomy" id="105984"/>
    <lineage>
        <taxon>Eukaryota</taxon>
        <taxon>Fungi</taxon>
        <taxon>Dikarya</taxon>
        <taxon>Basidiomycota</taxon>
        <taxon>Agaricomycotina</taxon>
        <taxon>Tremellomycetes</taxon>
        <taxon>Trichosporonales</taxon>
        <taxon>Trichosporonaceae</taxon>
        <taxon>Apiotrichum</taxon>
    </lineage>
</organism>
<dbReference type="AlphaFoldDB" id="A0A427YB13"/>
<keyword evidence="12" id="KW-1185">Reference proteome</keyword>
<evidence type="ECO:0000313" key="11">
    <source>
        <dbReference type="EMBL" id="RSH88194.1"/>
    </source>
</evidence>
<evidence type="ECO:0000256" key="1">
    <source>
        <dbReference type="ARBA" id="ARBA00001946"/>
    </source>
</evidence>
<name>A0A427YB13_9TREE</name>
<dbReference type="OrthoDB" id="272147at2759"/>
<feature type="region of interest" description="Disordered" evidence="9">
    <location>
        <begin position="1"/>
        <end position="103"/>
    </location>
</feature>
<dbReference type="PANTHER" id="PTHR28118:SF1">
    <property type="entry name" value="POLYNUCLEOTIDE 5'-TRIPHOSPHATASE CTL1-RELATED"/>
    <property type="match status" value="1"/>
</dbReference>
<dbReference type="Proteomes" id="UP000279236">
    <property type="component" value="Unassembled WGS sequence"/>
</dbReference>
<dbReference type="Gene3D" id="3.20.100.10">
    <property type="entry name" value="mRNA triphosphatase Cet1-like"/>
    <property type="match status" value="1"/>
</dbReference>
<feature type="compositionally biased region" description="Low complexity" evidence="9">
    <location>
        <begin position="80"/>
        <end position="103"/>
    </location>
</feature>
<dbReference type="SUPFAM" id="SSF55154">
    <property type="entry name" value="CYTH-like phosphatases"/>
    <property type="match status" value="1"/>
</dbReference>
<dbReference type="EC" id="3.6.1.74" evidence="8"/>
<dbReference type="InterPro" id="IPR033469">
    <property type="entry name" value="CYTH-like_dom_sf"/>
</dbReference>
<proteinExistence type="inferred from homology"/>
<dbReference type="InterPro" id="IPR037009">
    <property type="entry name" value="mRNA_triPase_Cet1_sf"/>
</dbReference>
<comment type="subcellular location">
    <subcellularLocation>
        <location evidence="2 8">Nucleus</location>
    </subcellularLocation>
</comment>
<evidence type="ECO:0000256" key="8">
    <source>
        <dbReference type="RuleBase" id="RU367053"/>
    </source>
</evidence>
<evidence type="ECO:0000256" key="9">
    <source>
        <dbReference type="SAM" id="MobiDB-lite"/>
    </source>
</evidence>
<comment type="similarity">
    <text evidence="3 8">Belongs to the fungal TPase family.</text>
</comment>
<reference evidence="11 12" key="1">
    <citation type="submission" date="2018-11" db="EMBL/GenBank/DDBJ databases">
        <title>Genome sequence of Apiotrichum porosum DSM 27194.</title>
        <authorList>
            <person name="Aliyu H."/>
            <person name="Gorte O."/>
            <person name="Ochsenreither K."/>
        </authorList>
    </citation>
    <scope>NUCLEOTIDE SEQUENCE [LARGE SCALE GENOMIC DNA]</scope>
    <source>
        <strain evidence="11 12">DSM 27194</strain>
    </source>
</reference>
<evidence type="ECO:0000259" key="10">
    <source>
        <dbReference type="Pfam" id="PF02940"/>
    </source>
</evidence>
<dbReference type="GO" id="GO:0004651">
    <property type="term" value="F:polynucleotide 5'-phosphatase activity"/>
    <property type="evidence" value="ECO:0007669"/>
    <property type="project" value="UniProtKB-UniRule"/>
</dbReference>
<dbReference type="STRING" id="105984.A0A427YB13"/>
<dbReference type="GO" id="GO:0031533">
    <property type="term" value="C:mRNA capping enzyme complex"/>
    <property type="evidence" value="ECO:0007669"/>
    <property type="project" value="UniProtKB-UniRule"/>
</dbReference>
<evidence type="ECO:0000256" key="2">
    <source>
        <dbReference type="ARBA" id="ARBA00004123"/>
    </source>
</evidence>
<protein>
    <recommendedName>
        <fullName evidence="8">mRNA-capping enzyme subunit beta</fullName>
        <ecNumber evidence="8">3.6.1.74</ecNumber>
    </recommendedName>
    <alternativeName>
        <fullName evidence="8">mRNA 5'-phosphatase</fullName>
    </alternativeName>
    <alternativeName>
        <fullName evidence="8">mRNA 5'-triphosphate monophosphatase</fullName>
    </alternativeName>
</protein>
<comment type="caution">
    <text evidence="11">The sequence shown here is derived from an EMBL/GenBank/DDBJ whole genome shotgun (WGS) entry which is preliminary data.</text>
</comment>
<dbReference type="GO" id="GO:0140818">
    <property type="term" value="F:mRNA 5'-triphosphate monophosphatase activity"/>
    <property type="evidence" value="ECO:0007669"/>
    <property type="project" value="UniProtKB-EC"/>
</dbReference>
<sequence length="356" mass="40211">MAYVPIHDRVDESRLPRDPLYGPPDLDPSVPMAEHDEYGYSSEAEGLEEVDAGPSRKRRREDESNGEYADYGHDEQQPLSSAHHQPRQQQHQQHPSSVPIQPSIFGIAPRNEFTKTIGEFLMAHCRGVDNVEVEIKLGTLHAQAPEGQQQRRIRMPSMTEMVMPRDYPVGSFASTMTKKQHASFNRLLNQAVEGAAHSPAPLRFYRAQHVDNFHSGPEGKVRVSRDREGNVIRGGVVRKRRLADLNICSPREAFDWRVSASVEDPAEMPHGPALSTRDKDRACYKHQLCQVDLTVVSAKNSPRDPKPTISYELEIEVLDVPALIAEGEKEERGEENRFDDMLQSVLDTARMLIRNV</sequence>
<keyword evidence="5 8" id="KW-0378">Hydrolase</keyword>
<evidence type="ECO:0000256" key="4">
    <source>
        <dbReference type="ARBA" id="ARBA00022664"/>
    </source>
</evidence>
<comment type="catalytic activity">
    <reaction evidence="7">
        <text>a 5'-end triphospho-ribonucleoside in mRNA + H2O = a 5'-end diphospho-ribonucleoside in mRNA + phosphate + H(+)</text>
        <dbReference type="Rhea" id="RHEA:67004"/>
        <dbReference type="Rhea" id="RHEA-COMP:17164"/>
        <dbReference type="Rhea" id="RHEA-COMP:17165"/>
        <dbReference type="ChEBI" id="CHEBI:15377"/>
        <dbReference type="ChEBI" id="CHEBI:15378"/>
        <dbReference type="ChEBI" id="CHEBI:43474"/>
        <dbReference type="ChEBI" id="CHEBI:167616"/>
        <dbReference type="ChEBI" id="CHEBI:167618"/>
        <dbReference type="EC" id="3.6.1.74"/>
    </reaction>
    <physiologicalReaction direction="left-to-right" evidence="7">
        <dbReference type="Rhea" id="RHEA:67005"/>
    </physiologicalReaction>
</comment>
<feature type="compositionally biased region" description="Basic and acidic residues" evidence="9">
    <location>
        <begin position="1"/>
        <end position="17"/>
    </location>
</feature>
<keyword evidence="8" id="KW-0506">mRNA capping</keyword>
<evidence type="ECO:0000256" key="3">
    <source>
        <dbReference type="ARBA" id="ARBA00006345"/>
    </source>
</evidence>
<dbReference type="CDD" id="cd07470">
    <property type="entry name" value="CYTH-like_mRNA_RTPase"/>
    <property type="match status" value="1"/>
</dbReference>
<accession>A0A427YB13</accession>
<evidence type="ECO:0000256" key="7">
    <source>
        <dbReference type="ARBA" id="ARBA00047740"/>
    </source>
</evidence>
<dbReference type="GO" id="GO:0006370">
    <property type="term" value="P:7-methylguanosine mRNA capping"/>
    <property type="evidence" value="ECO:0007669"/>
    <property type="project" value="UniProtKB-UniRule"/>
</dbReference>
<dbReference type="InterPro" id="IPR004206">
    <property type="entry name" value="mRNA_triPase_Cet1"/>
</dbReference>
<dbReference type="InterPro" id="IPR040343">
    <property type="entry name" value="Cet1/Ctl1"/>
</dbReference>
<evidence type="ECO:0000256" key="5">
    <source>
        <dbReference type="ARBA" id="ARBA00022801"/>
    </source>
</evidence>
<feature type="domain" description="mRNA triphosphatase Cet1-like" evidence="10">
    <location>
        <begin position="111"/>
        <end position="317"/>
    </location>
</feature>
<dbReference type="RefSeq" id="XP_028480402.1">
    <property type="nucleotide sequence ID" value="XM_028616545.1"/>
</dbReference>
<comment type="subunit">
    <text evidence="8">Heterodimer. The mRNA-capping enzyme is composed of two separate chains alpha and beta, respectively a mRNA guanylyltransferase and an mRNA 5'-triphosphate monophosphatase.</text>
</comment>